<reference evidence="5" key="1">
    <citation type="submission" date="2017-01" db="EMBL/GenBank/DDBJ databases">
        <authorList>
            <person name="Wang Y."/>
            <person name="White M."/>
            <person name="Kvist S."/>
            <person name="Moncalvo J.-M."/>
        </authorList>
    </citation>
    <scope>NUCLEOTIDE SEQUENCE [LARGE SCALE GENOMIC DNA]</scope>
    <source>
        <strain evidence="5">ID-206-W2</strain>
    </source>
</reference>
<feature type="compositionally biased region" description="Polar residues" evidence="2">
    <location>
        <begin position="317"/>
        <end position="345"/>
    </location>
</feature>
<dbReference type="InterPro" id="IPR000504">
    <property type="entry name" value="RRM_dom"/>
</dbReference>
<dbReference type="InterPro" id="IPR050441">
    <property type="entry name" value="RBM"/>
</dbReference>
<evidence type="ECO:0000256" key="1">
    <source>
        <dbReference type="PROSITE-ProRule" id="PRU00176"/>
    </source>
</evidence>
<sequence length="712" mass="79007">MSTYADSAPFNKHANLSKDSNGRPEAQPNATPSIQTSIKSPKSSSKTQKADHTFTIASPTSPNTKTNSFQEHSYVHQSLADMSLDSKDVFDYSTTLASFEDKKIFFWGLSKPDIDILVPLSKELKAIKFNVDPGDGVLFSGDISFKTKDITMRAFSIYNGSQFQSTNTNFSTTKNIDIPLPQTNSLKISQISKEIDILALYDILRSIGPIYKVQMSPPSNKNEFNSGVVTYFDEKHTSLAIDELSFVEFMGSHIHLKQIYKGKKDKPRVSLTSQADPQGIFNSSQEKNERPLESIEYSPASSIKSGNSIPFPKKTQHIPNSPVDQNYTRSNDSTSETNPDIASSLEKSSGRLGGIIVPGKLFVTNLSLTVSHSELFDLFKKYGYVNSARVSIDPNTGKSRGHGIVQMGSSEFAEAAMSSLNGVELKGHKIVIHFYEHIPKQNKFDNSPQPSLNNSAQKNRRLSENQEGLKTPTASRNSRLSLSNTIQTSIMSSEKSDIVSGISDNSPKRHVGSFSQPKFELSSGDKSINKEAKNSDDLGSIFGVDTLNSLSVRSRAELLAQKLISKASTETSLEVPLSIDVVAFLVSQETEFVIDIIKDSKVLKSQYELAKRNYKGGKLNPEILGVVREILGKNQEKVNSSNNISVYSSIESEKHKPEHVDEESENFIKQLTEMPEAERKRKLGSRLFPLIKVRFIKFRSRLDLVVFIDIVR</sequence>
<dbReference type="Pfam" id="PF00076">
    <property type="entry name" value="RRM_1"/>
    <property type="match status" value="1"/>
</dbReference>
<feature type="compositionally biased region" description="Polar residues" evidence="2">
    <location>
        <begin position="55"/>
        <end position="68"/>
    </location>
</feature>
<gene>
    <name evidence="4" type="ORF">AYI69_g3011</name>
</gene>
<evidence type="ECO:0000259" key="3">
    <source>
        <dbReference type="PROSITE" id="PS50102"/>
    </source>
</evidence>
<feature type="compositionally biased region" description="Polar residues" evidence="2">
    <location>
        <begin position="270"/>
        <end position="285"/>
    </location>
</feature>
<organism evidence="4 5">
    <name type="scientific">Smittium culicis</name>
    <dbReference type="NCBI Taxonomy" id="133412"/>
    <lineage>
        <taxon>Eukaryota</taxon>
        <taxon>Fungi</taxon>
        <taxon>Fungi incertae sedis</taxon>
        <taxon>Zoopagomycota</taxon>
        <taxon>Kickxellomycotina</taxon>
        <taxon>Harpellomycetes</taxon>
        <taxon>Harpellales</taxon>
        <taxon>Legeriomycetaceae</taxon>
        <taxon>Smittium</taxon>
    </lineage>
</organism>
<feature type="region of interest" description="Disordered" evidence="2">
    <location>
        <begin position="1"/>
        <end position="68"/>
    </location>
</feature>
<feature type="compositionally biased region" description="Polar residues" evidence="2">
    <location>
        <begin position="465"/>
        <end position="484"/>
    </location>
</feature>
<feature type="region of interest" description="Disordered" evidence="2">
    <location>
        <begin position="498"/>
        <end position="526"/>
    </location>
</feature>
<dbReference type="SUPFAM" id="SSF54928">
    <property type="entry name" value="RNA-binding domain, RBD"/>
    <property type="match status" value="2"/>
</dbReference>
<dbReference type="InterPro" id="IPR035979">
    <property type="entry name" value="RBD_domain_sf"/>
</dbReference>
<dbReference type="OrthoDB" id="6159137at2759"/>
<protein>
    <submittedName>
        <fullName evidence="4">Polyadenylate-binding protein 3</fullName>
    </submittedName>
</protein>
<dbReference type="EMBL" id="LSSM01000949">
    <property type="protein sequence ID" value="OMJ27546.1"/>
    <property type="molecule type" value="Genomic_DNA"/>
</dbReference>
<feature type="region of interest" description="Disordered" evidence="2">
    <location>
        <begin position="265"/>
        <end position="345"/>
    </location>
</feature>
<feature type="region of interest" description="Disordered" evidence="2">
    <location>
        <begin position="441"/>
        <end position="484"/>
    </location>
</feature>
<dbReference type="Proteomes" id="UP000187429">
    <property type="component" value="Unassembled WGS sequence"/>
</dbReference>
<feature type="compositionally biased region" description="Polar residues" evidence="2">
    <location>
        <begin position="299"/>
        <end position="308"/>
    </location>
</feature>
<feature type="compositionally biased region" description="Low complexity" evidence="2">
    <location>
        <begin position="32"/>
        <end position="47"/>
    </location>
</feature>
<keyword evidence="5" id="KW-1185">Reference proteome</keyword>
<feature type="domain" description="RRM" evidence="3">
    <location>
        <begin position="359"/>
        <end position="437"/>
    </location>
</feature>
<feature type="compositionally biased region" description="Polar residues" evidence="2">
    <location>
        <begin position="444"/>
        <end position="457"/>
    </location>
</feature>
<dbReference type="Gene3D" id="3.30.70.330">
    <property type="match status" value="2"/>
</dbReference>
<dbReference type="GO" id="GO:0003723">
    <property type="term" value="F:RNA binding"/>
    <property type="evidence" value="ECO:0007669"/>
    <property type="project" value="UniProtKB-UniRule"/>
</dbReference>
<dbReference type="InterPro" id="IPR012677">
    <property type="entry name" value="Nucleotide-bd_a/b_plait_sf"/>
</dbReference>
<dbReference type="SMART" id="SM00360">
    <property type="entry name" value="RRM"/>
    <property type="match status" value="2"/>
</dbReference>
<evidence type="ECO:0000256" key="2">
    <source>
        <dbReference type="SAM" id="MobiDB-lite"/>
    </source>
</evidence>
<accession>A0A1R1YLF0</accession>
<dbReference type="CDD" id="cd00590">
    <property type="entry name" value="RRM_SF"/>
    <property type="match status" value="1"/>
</dbReference>
<proteinExistence type="predicted"/>
<dbReference type="AlphaFoldDB" id="A0A1R1YLF0"/>
<comment type="caution">
    <text evidence="4">The sequence shown here is derived from an EMBL/GenBank/DDBJ whole genome shotgun (WGS) entry which is preliminary data.</text>
</comment>
<dbReference type="PANTHER" id="PTHR48034">
    <property type="entry name" value="TRANSFORMER-2 SEX-DETERMINING PROTEIN-RELATED"/>
    <property type="match status" value="1"/>
</dbReference>
<evidence type="ECO:0000313" key="4">
    <source>
        <dbReference type="EMBL" id="OMJ27546.1"/>
    </source>
</evidence>
<keyword evidence="1" id="KW-0694">RNA-binding</keyword>
<dbReference type="PROSITE" id="PS50102">
    <property type="entry name" value="RRM"/>
    <property type="match status" value="1"/>
</dbReference>
<name>A0A1R1YLF0_9FUNG</name>
<evidence type="ECO:0000313" key="5">
    <source>
        <dbReference type="Proteomes" id="UP000187429"/>
    </source>
</evidence>